<evidence type="ECO:0000313" key="3">
    <source>
        <dbReference type="EMBL" id="CAK0847400.1"/>
    </source>
</evidence>
<feature type="compositionally biased region" description="Pro residues" evidence="2">
    <location>
        <begin position="260"/>
        <end position="272"/>
    </location>
</feature>
<protein>
    <recommendedName>
        <fullName evidence="5">Phospholipase B-like</fullName>
    </recommendedName>
</protein>
<proteinExistence type="predicted"/>
<feature type="region of interest" description="Disordered" evidence="2">
    <location>
        <begin position="238"/>
        <end position="288"/>
    </location>
</feature>
<keyword evidence="4" id="KW-1185">Reference proteome</keyword>
<feature type="compositionally biased region" description="Low complexity" evidence="2">
    <location>
        <begin position="238"/>
        <end position="259"/>
    </location>
</feature>
<dbReference type="Proteomes" id="UP001189429">
    <property type="component" value="Unassembled WGS sequence"/>
</dbReference>
<feature type="compositionally biased region" description="Basic and acidic residues" evidence="2">
    <location>
        <begin position="775"/>
        <end position="787"/>
    </location>
</feature>
<accession>A0ABN9TN18</accession>
<keyword evidence="1" id="KW-0175">Coiled coil</keyword>
<evidence type="ECO:0000256" key="1">
    <source>
        <dbReference type="SAM" id="Coils"/>
    </source>
</evidence>
<organism evidence="3 4">
    <name type="scientific">Prorocentrum cordatum</name>
    <dbReference type="NCBI Taxonomy" id="2364126"/>
    <lineage>
        <taxon>Eukaryota</taxon>
        <taxon>Sar</taxon>
        <taxon>Alveolata</taxon>
        <taxon>Dinophyceae</taxon>
        <taxon>Prorocentrales</taxon>
        <taxon>Prorocentraceae</taxon>
        <taxon>Prorocentrum</taxon>
    </lineage>
</organism>
<feature type="region of interest" description="Disordered" evidence="2">
    <location>
        <begin position="1"/>
        <end position="21"/>
    </location>
</feature>
<reference evidence="3" key="1">
    <citation type="submission" date="2023-10" db="EMBL/GenBank/DDBJ databases">
        <authorList>
            <person name="Chen Y."/>
            <person name="Shah S."/>
            <person name="Dougan E. K."/>
            <person name="Thang M."/>
            <person name="Chan C."/>
        </authorList>
    </citation>
    <scope>NUCLEOTIDE SEQUENCE [LARGE SCALE GENOMIC DNA]</scope>
</reference>
<dbReference type="EMBL" id="CAUYUJ010014897">
    <property type="protein sequence ID" value="CAK0847400.1"/>
    <property type="molecule type" value="Genomic_DNA"/>
</dbReference>
<feature type="compositionally biased region" description="Polar residues" evidence="2">
    <location>
        <begin position="107"/>
        <end position="117"/>
    </location>
</feature>
<evidence type="ECO:0000256" key="2">
    <source>
        <dbReference type="SAM" id="MobiDB-lite"/>
    </source>
</evidence>
<feature type="region of interest" description="Disordered" evidence="2">
    <location>
        <begin position="488"/>
        <end position="520"/>
    </location>
</feature>
<evidence type="ECO:0008006" key="5">
    <source>
        <dbReference type="Google" id="ProtNLM"/>
    </source>
</evidence>
<name>A0ABN9TN18_9DINO</name>
<feature type="region of interest" description="Disordered" evidence="2">
    <location>
        <begin position="92"/>
        <end position="117"/>
    </location>
</feature>
<feature type="region of interest" description="Disordered" evidence="2">
    <location>
        <begin position="755"/>
        <end position="816"/>
    </location>
</feature>
<comment type="caution">
    <text evidence="3">The sequence shown here is derived from an EMBL/GenBank/DDBJ whole genome shotgun (WGS) entry which is preliminary data.</text>
</comment>
<sequence length="816" mass="83191">MAAFAAVASDCDSDPSRRPPKAAAAGEWQRTAAALGALCAVGCVAARPAFGGRLLLLELERSRSPARHRRARRLRAGARAMLRCAAARKRLAVHHGDRPSDADGRTAQPSPRQATSGAGQGLVWACTAKRLCGVRNNFASRGEGLRCGRERAGRQREGSADQVAASLAEALATVDRLRQQQAACAAEVATLEAEVVAAQRAVAASAAGSSGVDLANLATTLVGLQALLSAAPARVASGTASTPGAGQASASAPAARAPAAPMPGAAPPPPPALLEAWASSSDGTATSPPGSFDVAPSFTFACHAYFGIRGGLILASADFEVGQWDNGGNASAGDFNCDPPRMDVGGFLDFMRARVAARLSLNVGARRSAQGNYSNVDFWLASPSVAGSLAPPRLVQGWPAAPRFLAATRLGALAKAVKFPLLVGPKSSPKAAPDDEAAAAPGANQQQVIDCDGAPGCEAMAHPAQVRLDDLHSAFMRAAEEELIAHHGTPDADDDLRGFNAPLEHQSGAAPDPGALPGPGPLYVGPAVPGTSSGTPLGELEREPGPLYGVSIVPGASSGPPLGELERWPGPLYVALQCLPRALARLSGSSDAPVEGRPVGAAAETASGRADAHDAEFGVGWPVDTLDLPSLRGSGPRGGVHGVAGGVQLQELLPGAGLADAVPNDFWGIHDLLLVGYRAHFMNEGSAGKAAVQAAAVDLAALLPQVHPVPECRAQIGSALAAAAGGRESVVAAAQAAWDCLPGRFGPEAFDAGNDGGAAFVPDGNDRRRRRLGPRRGELGPRPEAQGHQHPGYLPQQPMAQDLLLLGFPARHGPPR</sequence>
<feature type="compositionally biased region" description="Basic and acidic residues" evidence="2">
    <location>
        <begin position="94"/>
        <end position="104"/>
    </location>
</feature>
<feature type="coiled-coil region" evidence="1">
    <location>
        <begin position="160"/>
        <end position="194"/>
    </location>
</feature>
<evidence type="ECO:0000313" key="4">
    <source>
        <dbReference type="Proteomes" id="UP001189429"/>
    </source>
</evidence>
<gene>
    <name evidence="3" type="ORF">PCOR1329_LOCUS40610</name>
</gene>